<protein>
    <submittedName>
        <fullName evidence="1">Uncharacterized protein</fullName>
    </submittedName>
</protein>
<dbReference type="AlphaFoldDB" id="A0A397U1X7"/>
<dbReference type="Proteomes" id="UP000266673">
    <property type="component" value="Unassembled WGS sequence"/>
</dbReference>
<proteinExistence type="predicted"/>
<organism evidence="1 2">
    <name type="scientific">Gigaspora rosea</name>
    <dbReference type="NCBI Taxonomy" id="44941"/>
    <lineage>
        <taxon>Eukaryota</taxon>
        <taxon>Fungi</taxon>
        <taxon>Fungi incertae sedis</taxon>
        <taxon>Mucoromycota</taxon>
        <taxon>Glomeromycotina</taxon>
        <taxon>Glomeromycetes</taxon>
        <taxon>Diversisporales</taxon>
        <taxon>Gigasporaceae</taxon>
        <taxon>Gigaspora</taxon>
    </lineage>
</organism>
<evidence type="ECO:0000313" key="1">
    <source>
        <dbReference type="EMBL" id="RIB03661.1"/>
    </source>
</evidence>
<dbReference type="OrthoDB" id="2427518at2759"/>
<gene>
    <name evidence="1" type="ORF">C2G38_755125</name>
</gene>
<comment type="caution">
    <text evidence="1">The sequence shown here is derived from an EMBL/GenBank/DDBJ whole genome shotgun (WGS) entry which is preliminary data.</text>
</comment>
<evidence type="ECO:0000313" key="2">
    <source>
        <dbReference type="Proteomes" id="UP000266673"/>
    </source>
</evidence>
<accession>A0A397U1X7</accession>
<name>A0A397U1X7_9GLOM</name>
<dbReference type="EMBL" id="QKWP01002349">
    <property type="protein sequence ID" value="RIB03661.1"/>
    <property type="molecule type" value="Genomic_DNA"/>
</dbReference>
<keyword evidence="2" id="KW-1185">Reference proteome</keyword>
<sequence length="217" mass="25625">MRFMATWIDGIRVIKGELVEYTRSRIGSCGVNLKILHGSQASDFFIEKLTNYVESEENIAYGVTKDMVTNQYIMVVPDEFSCKRIASNGKCMYCMHNNTSPAWCQSCDPWKTTQEWTSGNEKINNFIREFQIKTTEYEKVIEWIPYDRLINLQEIKEPNQVTEEIKDEYNFIFMATWLNGVRTIKEKFKYYVQLEKYRIHGLTQSTETGQYMIVLDF</sequence>
<reference evidence="1 2" key="1">
    <citation type="submission" date="2018-06" db="EMBL/GenBank/DDBJ databases">
        <title>Comparative genomics reveals the genomic features of Rhizophagus irregularis, R. cerebriforme, R. diaphanum and Gigaspora rosea, and their symbiotic lifestyle signature.</title>
        <authorList>
            <person name="Morin E."/>
            <person name="San Clemente H."/>
            <person name="Chen E.C.H."/>
            <person name="De La Providencia I."/>
            <person name="Hainaut M."/>
            <person name="Kuo A."/>
            <person name="Kohler A."/>
            <person name="Murat C."/>
            <person name="Tang N."/>
            <person name="Roy S."/>
            <person name="Loubradou J."/>
            <person name="Henrissat B."/>
            <person name="Grigoriev I.V."/>
            <person name="Corradi N."/>
            <person name="Roux C."/>
            <person name="Martin F.M."/>
        </authorList>
    </citation>
    <scope>NUCLEOTIDE SEQUENCE [LARGE SCALE GENOMIC DNA]</scope>
    <source>
        <strain evidence="1 2">DAOM 194757</strain>
    </source>
</reference>